<evidence type="ECO:0000256" key="4">
    <source>
        <dbReference type="SAM" id="MobiDB-lite"/>
    </source>
</evidence>
<dbReference type="AlphaFoldDB" id="A0A1Z1MUS5"/>
<keyword evidence="3" id="KW-0687">Ribonucleoprotein</keyword>
<dbReference type="GO" id="GO:0005840">
    <property type="term" value="C:ribosome"/>
    <property type="evidence" value="ECO:0007669"/>
    <property type="project" value="UniProtKB-KW"/>
</dbReference>
<dbReference type="GO" id="GO:0006412">
    <property type="term" value="P:translation"/>
    <property type="evidence" value="ECO:0007669"/>
    <property type="project" value="InterPro"/>
</dbReference>
<dbReference type="Gene3D" id="1.10.287.3980">
    <property type="match status" value="1"/>
</dbReference>
<accession>A0A1Z1MUS5</accession>
<dbReference type="RefSeq" id="YP_009399615.1">
    <property type="nucleotide sequence ID" value="NC_035298.1"/>
</dbReference>
<sequence length="41" mass="4850">MKTGTNLKKKRKSGFLKKMRDKSGQKIISTRRSKKRKRVSK</sequence>
<dbReference type="GO" id="GO:1990904">
    <property type="term" value="C:ribonucleoprotein complex"/>
    <property type="evidence" value="ECO:0007669"/>
    <property type="project" value="UniProtKB-KW"/>
</dbReference>
<feature type="compositionally biased region" description="Basic residues" evidence="4">
    <location>
        <begin position="7"/>
        <end position="20"/>
    </location>
</feature>
<evidence type="ECO:0000256" key="1">
    <source>
        <dbReference type="ARBA" id="ARBA00010111"/>
    </source>
</evidence>
<name>A0A1Z1MUS5_DIGSM</name>
<feature type="region of interest" description="Disordered" evidence="4">
    <location>
        <begin position="1"/>
        <end position="41"/>
    </location>
</feature>
<evidence type="ECO:0000256" key="3">
    <source>
        <dbReference type="ARBA" id="ARBA00023274"/>
    </source>
</evidence>
<organism evidence="5">
    <name type="scientific">Digenea simplex</name>
    <name type="common">Marine red alga</name>
    <name type="synonym">Conferva simplex</name>
    <dbReference type="NCBI Taxonomy" id="945030"/>
    <lineage>
        <taxon>Eukaryota</taxon>
        <taxon>Rhodophyta</taxon>
        <taxon>Florideophyceae</taxon>
        <taxon>Rhodymeniophycidae</taxon>
        <taxon>Ceramiales</taxon>
        <taxon>Rhodomelaceae</taxon>
        <taxon>Polysiphonioideae</taxon>
        <taxon>Digenea</taxon>
    </lineage>
</organism>
<protein>
    <submittedName>
        <fullName evidence="5">Ribosomal protein L34</fullName>
    </submittedName>
</protein>
<dbReference type="InterPro" id="IPR000271">
    <property type="entry name" value="Ribosomal_bL34"/>
</dbReference>
<feature type="compositionally biased region" description="Basic residues" evidence="4">
    <location>
        <begin position="29"/>
        <end position="41"/>
    </location>
</feature>
<comment type="similarity">
    <text evidence="1">Belongs to the bacterial ribosomal protein bL34 family.</text>
</comment>
<keyword evidence="2 5" id="KW-0689">Ribosomal protein</keyword>
<dbReference type="EMBL" id="MF101465">
    <property type="protein sequence ID" value="ARW69434.1"/>
    <property type="molecule type" value="Genomic_DNA"/>
</dbReference>
<reference evidence="5" key="1">
    <citation type="journal article" date="2017" name="J. Phycol.">
        <title>Analysis of chloroplast genomes and a supermatrix inform reclassification of the Rhodomelaceae (Rhodophyta).</title>
        <authorList>
            <person name="Diaz-Tapia P."/>
            <person name="Maggs C.A."/>
            <person name="West J.A."/>
            <person name="Verbruggen H."/>
        </authorList>
    </citation>
    <scope>NUCLEOTIDE SEQUENCE</scope>
    <source>
        <strain evidence="5">PD1820</strain>
    </source>
</reference>
<dbReference type="GO" id="GO:0003735">
    <property type="term" value="F:structural constituent of ribosome"/>
    <property type="evidence" value="ECO:0007669"/>
    <property type="project" value="InterPro"/>
</dbReference>
<dbReference type="Pfam" id="PF00468">
    <property type="entry name" value="Ribosomal_L34"/>
    <property type="match status" value="1"/>
</dbReference>
<geneLocation type="chloroplast" evidence="5"/>
<gene>
    <name evidence="5" type="primary">rpl34</name>
</gene>
<dbReference type="GeneID" id="33362108"/>
<evidence type="ECO:0000256" key="2">
    <source>
        <dbReference type="ARBA" id="ARBA00022980"/>
    </source>
</evidence>
<keyword evidence="5" id="KW-0150">Chloroplast</keyword>
<keyword evidence="5" id="KW-0934">Plastid</keyword>
<proteinExistence type="inferred from homology"/>
<evidence type="ECO:0000313" key="5">
    <source>
        <dbReference type="EMBL" id="ARW69434.1"/>
    </source>
</evidence>